<dbReference type="Proteomes" id="UP000595823">
    <property type="component" value="Chromosome"/>
</dbReference>
<organism evidence="1 2">
    <name type="scientific">Salicibibacter cibarius</name>
    <dbReference type="NCBI Taxonomy" id="2743000"/>
    <lineage>
        <taxon>Bacteria</taxon>
        <taxon>Bacillati</taxon>
        <taxon>Bacillota</taxon>
        <taxon>Bacilli</taxon>
        <taxon>Bacillales</taxon>
        <taxon>Bacillaceae</taxon>
        <taxon>Salicibibacter</taxon>
    </lineage>
</organism>
<sequence length="118" mass="14073">MEIKSNNDYEVIWIDRARIKLAEMSKFNIDPNLVFRRSLSLLSKDPKKVAYDLVNTDNDVGYEFNGYYWILINNVIVIYEVLDNENKVLVDASFFANTAWAHYVFWHIEPEDWDDIKF</sequence>
<dbReference type="AlphaFoldDB" id="A0A7T6Z1M3"/>
<protein>
    <recommendedName>
        <fullName evidence="3">Type II toxin-antitoxin system RelE/ParE family toxin</fullName>
    </recommendedName>
</protein>
<dbReference type="RefSeq" id="WP_200127576.1">
    <property type="nucleotide sequence ID" value="NZ_CP054705.1"/>
</dbReference>
<dbReference type="EMBL" id="CP054705">
    <property type="protein sequence ID" value="QQK75036.1"/>
    <property type="molecule type" value="Genomic_DNA"/>
</dbReference>
<accession>A0A7T6Z1M3</accession>
<evidence type="ECO:0000313" key="2">
    <source>
        <dbReference type="Proteomes" id="UP000595823"/>
    </source>
</evidence>
<keyword evidence="2" id="KW-1185">Reference proteome</keyword>
<name>A0A7T6Z1M3_9BACI</name>
<evidence type="ECO:0000313" key="1">
    <source>
        <dbReference type="EMBL" id="QQK75036.1"/>
    </source>
</evidence>
<gene>
    <name evidence="1" type="ORF">HUG15_05085</name>
</gene>
<dbReference type="KEGG" id="scia:HUG15_05085"/>
<evidence type="ECO:0008006" key="3">
    <source>
        <dbReference type="Google" id="ProtNLM"/>
    </source>
</evidence>
<proteinExistence type="predicted"/>
<reference evidence="1 2" key="1">
    <citation type="submission" date="2020-06" db="EMBL/GenBank/DDBJ databases">
        <title>Genomic analysis of Salicibibacter sp. NKC5-3.</title>
        <authorList>
            <person name="Oh Y.J."/>
        </authorList>
    </citation>
    <scope>NUCLEOTIDE SEQUENCE [LARGE SCALE GENOMIC DNA]</scope>
    <source>
        <strain evidence="1 2">NKC5-3</strain>
    </source>
</reference>